<protein>
    <submittedName>
        <fullName evidence="3">Putative perlucin 7</fullName>
    </submittedName>
</protein>
<dbReference type="InterPro" id="IPR050111">
    <property type="entry name" value="C-type_lectin/snaclec_domain"/>
</dbReference>
<proteinExistence type="evidence at transcript level"/>
<name>B6RAZ4_HALDI</name>
<evidence type="ECO:0000256" key="1">
    <source>
        <dbReference type="SAM" id="SignalP"/>
    </source>
</evidence>
<evidence type="ECO:0000313" key="3">
    <source>
        <dbReference type="EMBL" id="ABO26596.1"/>
    </source>
</evidence>
<evidence type="ECO:0000259" key="2">
    <source>
        <dbReference type="PROSITE" id="PS50041"/>
    </source>
</evidence>
<organism evidence="3">
    <name type="scientific">Haliotis discus discus</name>
    <name type="common">disc abalone</name>
    <dbReference type="NCBI Taxonomy" id="91233"/>
    <lineage>
        <taxon>Eukaryota</taxon>
        <taxon>Metazoa</taxon>
        <taxon>Spiralia</taxon>
        <taxon>Lophotrochozoa</taxon>
        <taxon>Mollusca</taxon>
        <taxon>Gastropoda</taxon>
        <taxon>Vetigastropoda</taxon>
        <taxon>Lepetellida</taxon>
        <taxon>Haliotoidea</taxon>
        <taxon>Haliotidae</taxon>
        <taxon>Haliotis</taxon>
    </lineage>
</organism>
<dbReference type="AlphaFoldDB" id="B6RAZ4"/>
<keyword evidence="1" id="KW-0732">Signal</keyword>
<dbReference type="SUPFAM" id="SSF56436">
    <property type="entry name" value="C-type lectin-like"/>
    <property type="match status" value="1"/>
</dbReference>
<dbReference type="CDD" id="cd00037">
    <property type="entry name" value="CLECT"/>
    <property type="match status" value="1"/>
</dbReference>
<dbReference type="InterPro" id="IPR016186">
    <property type="entry name" value="C-type_lectin-like/link_sf"/>
</dbReference>
<reference evidence="3" key="1">
    <citation type="submission" date="2006-10" db="EMBL/GenBank/DDBJ databases">
        <title>Novel gene discovery from Haliotis discus discus by normalized cDNA library analysis.</title>
        <authorList>
            <person name="Wang N."/>
            <person name="Kang H.-S."/>
            <person name="Lee J."/>
        </authorList>
    </citation>
    <scope>NUCLEOTIDE SEQUENCE</scope>
</reference>
<feature type="domain" description="C-type lectin" evidence="2">
    <location>
        <begin position="27"/>
        <end position="151"/>
    </location>
</feature>
<feature type="signal peptide" evidence="1">
    <location>
        <begin position="1"/>
        <end position="18"/>
    </location>
</feature>
<dbReference type="Pfam" id="PF00059">
    <property type="entry name" value="Lectin_C"/>
    <property type="match status" value="1"/>
</dbReference>
<sequence>MSPLSVVCLGLLWISASSLCPEDFTREGESCYKVVPVNMSWADGWMICKTMRSFMVEIDSREEQLRVFGFLQRHHEQNKFWTGGTALYGNKQWTWMTSGNAIAYTNWIQGQPDNSYHSDTGNWDTCLALNMNKQAGWSDEQCEQTNYMLCEADAMSGSILVG</sequence>
<feature type="chain" id="PRO_5002848837" evidence="1">
    <location>
        <begin position="19"/>
        <end position="162"/>
    </location>
</feature>
<dbReference type="Gene3D" id="3.10.100.10">
    <property type="entry name" value="Mannose-Binding Protein A, subunit A"/>
    <property type="match status" value="1"/>
</dbReference>
<accession>B6RAZ4</accession>
<dbReference type="EMBL" id="EF103338">
    <property type="protein sequence ID" value="ABO26596.1"/>
    <property type="molecule type" value="mRNA"/>
</dbReference>
<dbReference type="PANTHER" id="PTHR22803">
    <property type="entry name" value="MANNOSE, PHOSPHOLIPASE, LECTIN RECEPTOR RELATED"/>
    <property type="match status" value="1"/>
</dbReference>
<dbReference type="PROSITE" id="PS50041">
    <property type="entry name" value="C_TYPE_LECTIN_2"/>
    <property type="match status" value="1"/>
</dbReference>
<dbReference type="SMART" id="SM00034">
    <property type="entry name" value="CLECT"/>
    <property type="match status" value="1"/>
</dbReference>
<dbReference type="InterPro" id="IPR001304">
    <property type="entry name" value="C-type_lectin-like"/>
</dbReference>
<dbReference type="InterPro" id="IPR016187">
    <property type="entry name" value="CTDL_fold"/>
</dbReference>